<feature type="transmembrane region" description="Helical" evidence="5">
    <location>
        <begin position="200"/>
        <end position="224"/>
    </location>
</feature>
<keyword evidence="5" id="KW-1133">Transmembrane helix</keyword>
<dbReference type="AlphaFoldDB" id="W7X2L3"/>
<feature type="transmembrane region" description="Helical" evidence="5">
    <location>
        <begin position="29"/>
        <end position="49"/>
    </location>
</feature>
<feature type="transmembrane region" description="Helical" evidence="5">
    <location>
        <begin position="152"/>
        <end position="169"/>
    </location>
</feature>
<dbReference type="SMART" id="SM00184">
    <property type="entry name" value="RING"/>
    <property type="match status" value="1"/>
</dbReference>
<dbReference type="PROSITE" id="PS50089">
    <property type="entry name" value="ZF_RING_2"/>
    <property type="match status" value="1"/>
</dbReference>
<keyword evidence="3" id="KW-0862">Zinc</keyword>
<dbReference type="Gene3D" id="3.30.40.10">
    <property type="entry name" value="Zinc/RING finger domain, C3HC4 (zinc finger)"/>
    <property type="match status" value="1"/>
</dbReference>
<dbReference type="InterPro" id="IPR013083">
    <property type="entry name" value="Znf_RING/FYVE/PHD"/>
</dbReference>
<evidence type="ECO:0000256" key="1">
    <source>
        <dbReference type="ARBA" id="ARBA00022723"/>
    </source>
</evidence>
<dbReference type="InParanoid" id="W7X2L3"/>
<dbReference type="GO" id="GO:0008270">
    <property type="term" value="F:zinc ion binding"/>
    <property type="evidence" value="ECO:0007669"/>
    <property type="project" value="UniProtKB-KW"/>
</dbReference>
<dbReference type="GeneID" id="24437453"/>
<keyword evidence="2 4" id="KW-0863">Zinc-finger</keyword>
<dbReference type="GO" id="GO:0005634">
    <property type="term" value="C:nucleus"/>
    <property type="evidence" value="ECO:0007669"/>
    <property type="project" value="TreeGrafter"/>
</dbReference>
<evidence type="ECO:0000256" key="4">
    <source>
        <dbReference type="PROSITE-ProRule" id="PRU00175"/>
    </source>
</evidence>
<proteinExistence type="predicted"/>
<dbReference type="InterPro" id="IPR001841">
    <property type="entry name" value="Znf_RING"/>
</dbReference>
<reference evidence="8" key="1">
    <citation type="journal article" date="2006" name="PLoS Biol.">
        <title>Macronuclear genome sequence of the ciliate Tetrahymena thermophila, a model eukaryote.</title>
        <authorList>
            <person name="Eisen J.A."/>
            <person name="Coyne R.S."/>
            <person name="Wu M."/>
            <person name="Wu D."/>
            <person name="Thiagarajan M."/>
            <person name="Wortman J.R."/>
            <person name="Badger J.H."/>
            <person name="Ren Q."/>
            <person name="Amedeo P."/>
            <person name="Jones K.M."/>
            <person name="Tallon L.J."/>
            <person name="Delcher A.L."/>
            <person name="Salzberg S.L."/>
            <person name="Silva J.C."/>
            <person name="Haas B.J."/>
            <person name="Majoros W.H."/>
            <person name="Farzad M."/>
            <person name="Carlton J.M."/>
            <person name="Smith R.K. Jr."/>
            <person name="Garg J."/>
            <person name="Pearlman R.E."/>
            <person name="Karrer K.M."/>
            <person name="Sun L."/>
            <person name="Manning G."/>
            <person name="Elde N.C."/>
            <person name="Turkewitz A.P."/>
            <person name="Asai D.J."/>
            <person name="Wilkes D.E."/>
            <person name="Wang Y."/>
            <person name="Cai H."/>
            <person name="Collins K."/>
            <person name="Stewart B.A."/>
            <person name="Lee S.R."/>
            <person name="Wilamowska K."/>
            <person name="Weinberg Z."/>
            <person name="Ruzzo W.L."/>
            <person name="Wloga D."/>
            <person name="Gaertig J."/>
            <person name="Frankel J."/>
            <person name="Tsao C.-C."/>
            <person name="Gorovsky M.A."/>
            <person name="Keeling P.J."/>
            <person name="Waller R.F."/>
            <person name="Patron N.J."/>
            <person name="Cherry J.M."/>
            <person name="Stover N.A."/>
            <person name="Krieger C.J."/>
            <person name="del Toro C."/>
            <person name="Ryder H.F."/>
            <person name="Williamson S.C."/>
            <person name="Barbeau R.A."/>
            <person name="Hamilton E.P."/>
            <person name="Orias E."/>
        </authorList>
    </citation>
    <scope>NUCLEOTIDE SEQUENCE [LARGE SCALE GENOMIC DNA]</scope>
    <source>
        <strain evidence="8">SB210</strain>
    </source>
</reference>
<gene>
    <name evidence="7" type="ORF">TTHERM_000134819</name>
</gene>
<dbReference type="PANTHER" id="PTHR45931">
    <property type="entry name" value="SI:CH211-59O9.10"/>
    <property type="match status" value="1"/>
</dbReference>
<accession>W7X2L3</accession>
<dbReference type="PANTHER" id="PTHR45931:SF3">
    <property type="entry name" value="RING ZINC FINGER-CONTAINING PROTEIN"/>
    <property type="match status" value="1"/>
</dbReference>
<organism evidence="7 8">
    <name type="scientific">Tetrahymena thermophila (strain SB210)</name>
    <dbReference type="NCBI Taxonomy" id="312017"/>
    <lineage>
        <taxon>Eukaryota</taxon>
        <taxon>Sar</taxon>
        <taxon>Alveolata</taxon>
        <taxon>Ciliophora</taxon>
        <taxon>Intramacronucleata</taxon>
        <taxon>Oligohymenophorea</taxon>
        <taxon>Hymenostomatida</taxon>
        <taxon>Tetrahymenina</taxon>
        <taxon>Tetrahymenidae</taxon>
        <taxon>Tetrahymena</taxon>
    </lineage>
</organism>
<dbReference type="GO" id="GO:0006511">
    <property type="term" value="P:ubiquitin-dependent protein catabolic process"/>
    <property type="evidence" value="ECO:0007669"/>
    <property type="project" value="TreeGrafter"/>
</dbReference>
<evidence type="ECO:0000256" key="3">
    <source>
        <dbReference type="ARBA" id="ARBA00022833"/>
    </source>
</evidence>
<protein>
    <submittedName>
        <fullName evidence="7">RING-H2 zinc finger protein</fullName>
    </submittedName>
</protein>
<dbReference type="InterPro" id="IPR051834">
    <property type="entry name" value="RING_finger_E3_ligase"/>
</dbReference>
<evidence type="ECO:0000313" key="8">
    <source>
        <dbReference type="Proteomes" id="UP000009168"/>
    </source>
</evidence>
<evidence type="ECO:0000259" key="6">
    <source>
        <dbReference type="PROSITE" id="PS50089"/>
    </source>
</evidence>
<dbReference type="GO" id="GO:0061630">
    <property type="term" value="F:ubiquitin protein ligase activity"/>
    <property type="evidence" value="ECO:0007669"/>
    <property type="project" value="TreeGrafter"/>
</dbReference>
<dbReference type="STRING" id="312017.W7X2L3"/>
<dbReference type="EMBL" id="GG662639">
    <property type="protein sequence ID" value="EWS73495.1"/>
    <property type="molecule type" value="Genomic_DNA"/>
</dbReference>
<dbReference type="Pfam" id="PF13639">
    <property type="entry name" value="zf-RING_2"/>
    <property type="match status" value="1"/>
</dbReference>
<name>W7X2L3_TETTS</name>
<dbReference type="SUPFAM" id="SSF57850">
    <property type="entry name" value="RING/U-box"/>
    <property type="match status" value="1"/>
</dbReference>
<sequence length="351" mass="41703">MHCKQILNYPQINNFNFKLGYNRIIKNKWLLHLILVQIFIRIWVIHDLFNLLMINQEGLYGIQQSLYQIKRYSWLSNQLRGQQPVVNNQSNLQKNELNFLSKIQIKNNLISEIRQSSNFFIFRTSIKQLLIMEELVQMEIDLIELKKQSNQSCALAIAFLAIWIYLYGYLSGMNIAQIYACCLIQMIFLLTKRKTQCSTLFIFFPFCLALLVLIDLILIIINVISQTDPFTQQILMFLTVVFTFKYSYYENKIMTNLSIMNIMILNEVIRRYLLENYQDEENNQQKVERIQSIDSSQIDPVYGKNCTICSDECGLQEKVVQLKCLHIFHSECIRKWLLQQRYCPNCRDQVF</sequence>
<keyword evidence="5" id="KW-0812">Transmembrane</keyword>
<dbReference type="OrthoDB" id="291634at2759"/>
<dbReference type="Proteomes" id="UP000009168">
    <property type="component" value="Unassembled WGS sequence"/>
</dbReference>
<keyword evidence="1" id="KW-0479">Metal-binding</keyword>
<keyword evidence="8" id="KW-1185">Reference proteome</keyword>
<feature type="transmembrane region" description="Helical" evidence="5">
    <location>
        <begin position="230"/>
        <end position="248"/>
    </location>
</feature>
<evidence type="ECO:0000256" key="5">
    <source>
        <dbReference type="SAM" id="Phobius"/>
    </source>
</evidence>
<dbReference type="RefSeq" id="XP_012653977.1">
    <property type="nucleotide sequence ID" value="XM_012798523.1"/>
</dbReference>
<dbReference type="KEGG" id="tet:TTHERM_000134819"/>
<evidence type="ECO:0000313" key="7">
    <source>
        <dbReference type="EMBL" id="EWS73495.1"/>
    </source>
</evidence>
<feature type="domain" description="RING-type" evidence="6">
    <location>
        <begin position="306"/>
        <end position="347"/>
    </location>
</feature>
<keyword evidence="5" id="KW-0472">Membrane</keyword>
<evidence type="ECO:0000256" key="2">
    <source>
        <dbReference type="ARBA" id="ARBA00022771"/>
    </source>
</evidence>